<dbReference type="EMBL" id="RBNJ01019618">
    <property type="protein sequence ID" value="RUS23494.1"/>
    <property type="molecule type" value="Genomic_DNA"/>
</dbReference>
<evidence type="ECO:0000313" key="3">
    <source>
        <dbReference type="EMBL" id="RUS23494.1"/>
    </source>
</evidence>
<dbReference type="Proteomes" id="UP000274822">
    <property type="component" value="Unassembled WGS sequence"/>
</dbReference>
<name>A0A433Q1C5_9FUNG</name>
<organism evidence="3 4">
    <name type="scientific">Jimgerdemannia flammicorona</name>
    <dbReference type="NCBI Taxonomy" id="994334"/>
    <lineage>
        <taxon>Eukaryota</taxon>
        <taxon>Fungi</taxon>
        <taxon>Fungi incertae sedis</taxon>
        <taxon>Mucoromycota</taxon>
        <taxon>Mucoromycotina</taxon>
        <taxon>Endogonomycetes</taxon>
        <taxon>Endogonales</taxon>
        <taxon>Endogonaceae</taxon>
        <taxon>Jimgerdemannia</taxon>
    </lineage>
</organism>
<evidence type="ECO:0000259" key="2">
    <source>
        <dbReference type="SMART" id="SM00322"/>
    </source>
</evidence>
<feature type="domain" description="K Homology" evidence="2">
    <location>
        <begin position="16"/>
        <end position="92"/>
    </location>
</feature>
<dbReference type="InterPro" id="IPR004088">
    <property type="entry name" value="KH_dom_type_1"/>
</dbReference>
<gene>
    <name evidence="3" type="ORF">BC938DRAFT_475049</name>
</gene>
<protein>
    <recommendedName>
        <fullName evidence="2">K Homology domain-containing protein</fullName>
    </recommendedName>
</protein>
<sequence length="436" mass="49055">MSKWSKINKIEIHNPPMLQDTITIPSKATGMVIGKAGANLQIIQNRTGAQIIRPSRSTYPRAHESPDSCRLVIRGTQGAINKAKSFIIFTALLAINPFPRTAVSYTILDHPLQTGDTLWFKEAAPDYNVPSIGKALFRAELKPKNVDSLDYLTESFSDVSVSEQPASSSPADVETIVNDSFCLSATIPYCLDLTYKKLHELVAKGQVKCRSLCGLEGSRFSNSARQYLHASRRRFGVRSALAGYKEIGSQKIILYLLAPTAGSKVSASLQWDDTRGMWKIQKLQTQPTRNVVLSFVHPATSVDFRLMSFTKETRANPERLLTEYVEDAQRRVSRLHRREMRFPAPDNMLMDLVRYNTKRAFRAGQMGTKSVQTEVSLLHDSWKRLKEATTDPDWAKRDADRRIVQLVDECIKAMDETIEFGRKLVKVICETTVVDA</sequence>
<dbReference type="SUPFAM" id="SSF54791">
    <property type="entry name" value="Eukaryotic type KH-domain (KH-domain type I)"/>
    <property type="match status" value="1"/>
</dbReference>
<evidence type="ECO:0000313" key="4">
    <source>
        <dbReference type="Proteomes" id="UP000274822"/>
    </source>
</evidence>
<dbReference type="Pfam" id="PF00013">
    <property type="entry name" value="KH_1"/>
    <property type="match status" value="1"/>
</dbReference>
<reference evidence="3 4" key="1">
    <citation type="journal article" date="2018" name="New Phytol.">
        <title>Phylogenomics of Endogonaceae and evolution of mycorrhizas within Mucoromycota.</title>
        <authorList>
            <person name="Chang Y."/>
            <person name="Desiro A."/>
            <person name="Na H."/>
            <person name="Sandor L."/>
            <person name="Lipzen A."/>
            <person name="Clum A."/>
            <person name="Barry K."/>
            <person name="Grigoriev I.V."/>
            <person name="Martin F.M."/>
            <person name="Stajich J.E."/>
            <person name="Smith M.E."/>
            <person name="Bonito G."/>
            <person name="Spatafora J.W."/>
        </authorList>
    </citation>
    <scope>NUCLEOTIDE SEQUENCE [LARGE SCALE GENOMIC DNA]</scope>
    <source>
        <strain evidence="3 4">AD002</strain>
    </source>
</reference>
<dbReference type="InterPro" id="IPR004087">
    <property type="entry name" value="KH_dom"/>
</dbReference>
<dbReference type="Gene3D" id="3.30.1370.10">
    <property type="entry name" value="K Homology domain, type 1"/>
    <property type="match status" value="1"/>
</dbReference>
<comment type="caution">
    <text evidence="3">The sequence shown here is derived from an EMBL/GenBank/DDBJ whole genome shotgun (WGS) entry which is preliminary data.</text>
</comment>
<dbReference type="CDD" id="cd00105">
    <property type="entry name" value="KH-I"/>
    <property type="match status" value="1"/>
</dbReference>
<dbReference type="InterPro" id="IPR036612">
    <property type="entry name" value="KH_dom_type_1_sf"/>
</dbReference>
<dbReference type="SMART" id="SM00322">
    <property type="entry name" value="KH"/>
    <property type="match status" value="1"/>
</dbReference>
<dbReference type="AlphaFoldDB" id="A0A433Q1C5"/>
<keyword evidence="1" id="KW-0694">RNA-binding</keyword>
<evidence type="ECO:0000256" key="1">
    <source>
        <dbReference type="PROSITE-ProRule" id="PRU00117"/>
    </source>
</evidence>
<proteinExistence type="predicted"/>
<dbReference type="PROSITE" id="PS50084">
    <property type="entry name" value="KH_TYPE_1"/>
    <property type="match status" value="1"/>
</dbReference>
<dbReference type="GO" id="GO:0003723">
    <property type="term" value="F:RNA binding"/>
    <property type="evidence" value="ECO:0007669"/>
    <property type="project" value="UniProtKB-UniRule"/>
</dbReference>
<keyword evidence="4" id="KW-1185">Reference proteome</keyword>
<accession>A0A433Q1C5</accession>